<protein>
    <recommendedName>
        <fullName evidence="4">Glycosyl transferase CAP10 domain-containing protein</fullName>
    </recommendedName>
</protein>
<feature type="signal peptide" evidence="1">
    <location>
        <begin position="1"/>
        <end position="25"/>
    </location>
</feature>
<name>A0AA36JBE8_9DINO</name>
<proteinExistence type="predicted"/>
<sequence length="695" mass="73190">MVLGRQHVSLVLAALLAALLLSSRSDSLRGPLKPAVPALQVPPAPAAPAAAPTSVPAPAAMAAVFEPPAPTSVPEPAAPVAVPAPAAMAAVFEPPAPTSVPKPAAPVAVPAPAAMAAVFEPPAPTSVPEPAAPVAAPAPAAMAAVFEPPAPTSVPEPAAPVAVPAPAAPAAVFEPPAPTSVPEPAAPVAVPVPAAMAAVFEPPAPSSAPEPAAPVAVPAPAAPAAVFEPPAPTSVPEPAAPVALPAPAAPAAVFEPAAPTSVPEPAGPAVVPEPPALAAVPAPPVPVLPPKARRCGAEFMTPPCDMFSFMDHDMKKWGEKSIRSSQVRLNTMKGRKEAMVGSFNNMLYLVYQRNVRSELDIGPFKQTLRFLSVIVQSAALDTEFVVDSSDVPQVERPGRRRLGGCGGRRCVFSTSSGPRFCDIAMGPGVRPSIHLPTEPGVTDVPYRSKQNLGFWRGAVWPAGRCGDWRRSPRVLMCQASQKHPDVLNASLGSLECGPNEPSELCELIRTWRPHRVNFSEQFQYRFLLTSTPKCTYTGRATPFLSSTSVVAMFSNGEEAVGQVLHGAFEEDVHFKYVHAGRFVEELRQMQRDWEPLEALSVNARKRWAWATDRDTLHCYLYGLMTRYAQKLDYVPSVNGTIQALLRASVPAEGQPWHPGAELRAAGDFLLESWPLPKATARDWAKECAAVRARMP</sequence>
<keyword evidence="1" id="KW-0732">Signal</keyword>
<keyword evidence="3" id="KW-1185">Reference proteome</keyword>
<gene>
    <name evidence="2" type="ORF">EVOR1521_LOCUS24944</name>
</gene>
<evidence type="ECO:0000313" key="2">
    <source>
        <dbReference type="EMBL" id="CAJ1401908.1"/>
    </source>
</evidence>
<evidence type="ECO:0008006" key="4">
    <source>
        <dbReference type="Google" id="ProtNLM"/>
    </source>
</evidence>
<evidence type="ECO:0000256" key="1">
    <source>
        <dbReference type="SAM" id="SignalP"/>
    </source>
</evidence>
<dbReference type="EMBL" id="CAUJNA010003434">
    <property type="protein sequence ID" value="CAJ1401908.1"/>
    <property type="molecule type" value="Genomic_DNA"/>
</dbReference>
<organism evidence="2 3">
    <name type="scientific">Effrenium voratum</name>
    <dbReference type="NCBI Taxonomy" id="2562239"/>
    <lineage>
        <taxon>Eukaryota</taxon>
        <taxon>Sar</taxon>
        <taxon>Alveolata</taxon>
        <taxon>Dinophyceae</taxon>
        <taxon>Suessiales</taxon>
        <taxon>Symbiodiniaceae</taxon>
        <taxon>Effrenium</taxon>
    </lineage>
</organism>
<dbReference type="AlphaFoldDB" id="A0AA36JBE8"/>
<dbReference type="PANTHER" id="PTHR12203:SF35">
    <property type="entry name" value="PROTEIN O-GLUCOSYLTRANSFERASE 1"/>
    <property type="match status" value="1"/>
</dbReference>
<accession>A0AA36JBE8</accession>
<comment type="caution">
    <text evidence="2">The sequence shown here is derived from an EMBL/GenBank/DDBJ whole genome shotgun (WGS) entry which is preliminary data.</text>
</comment>
<dbReference type="PRINTS" id="PR01217">
    <property type="entry name" value="PRICHEXTENSN"/>
</dbReference>
<dbReference type="InterPro" id="IPR051091">
    <property type="entry name" value="O-Glucosyltr/Glycosyltrsf_90"/>
</dbReference>
<dbReference type="Proteomes" id="UP001178507">
    <property type="component" value="Unassembled WGS sequence"/>
</dbReference>
<dbReference type="PANTHER" id="PTHR12203">
    <property type="entry name" value="KDEL LYS-ASP-GLU-LEU CONTAINING - RELATED"/>
    <property type="match status" value="1"/>
</dbReference>
<feature type="chain" id="PRO_5041346774" description="Glycosyl transferase CAP10 domain-containing protein" evidence="1">
    <location>
        <begin position="26"/>
        <end position="695"/>
    </location>
</feature>
<reference evidence="2" key="1">
    <citation type="submission" date="2023-08" db="EMBL/GenBank/DDBJ databases">
        <authorList>
            <person name="Chen Y."/>
            <person name="Shah S."/>
            <person name="Dougan E. K."/>
            <person name="Thang M."/>
            <person name="Chan C."/>
        </authorList>
    </citation>
    <scope>NUCLEOTIDE SEQUENCE</scope>
</reference>
<evidence type="ECO:0000313" key="3">
    <source>
        <dbReference type="Proteomes" id="UP001178507"/>
    </source>
</evidence>